<dbReference type="SUPFAM" id="SSF53850">
    <property type="entry name" value="Periplasmic binding protein-like II"/>
    <property type="match status" value="1"/>
</dbReference>
<keyword evidence="2" id="KW-0418">Kinase</keyword>
<dbReference type="GO" id="GO:0016301">
    <property type="term" value="F:kinase activity"/>
    <property type="evidence" value="ECO:0007669"/>
    <property type="project" value="UniProtKB-KW"/>
</dbReference>
<dbReference type="PANTHER" id="PTHR35841">
    <property type="entry name" value="PHOSPHONATES-BINDING PERIPLASMIC PROTEIN"/>
    <property type="match status" value="1"/>
</dbReference>
<accession>A0A7Z9BV44</accession>
<keyword evidence="1" id="KW-0812">Transmembrane</keyword>
<comment type="caution">
    <text evidence="2">The sequence shown here is derived from an EMBL/GenBank/DDBJ whole genome shotgun (WGS) entry which is preliminary data.</text>
</comment>
<dbReference type="OrthoDB" id="481932at2"/>
<dbReference type="AlphaFoldDB" id="A0A7Z9BV44"/>
<name>A0A7Z9BV44_9CYAN</name>
<evidence type="ECO:0000313" key="3">
    <source>
        <dbReference type="Proteomes" id="UP000184550"/>
    </source>
</evidence>
<dbReference type="PANTHER" id="PTHR35841:SF1">
    <property type="entry name" value="PHOSPHONATES-BINDING PERIPLASMIC PROTEIN"/>
    <property type="match status" value="1"/>
</dbReference>
<dbReference type="Pfam" id="PF12974">
    <property type="entry name" value="Phosphonate-bd"/>
    <property type="match status" value="1"/>
</dbReference>
<reference evidence="2" key="1">
    <citation type="submission" date="2019-10" db="EMBL/GenBank/DDBJ databases">
        <authorList>
            <consortium name="Genoscope - CEA"/>
            <person name="William W."/>
        </authorList>
    </citation>
    <scope>NUCLEOTIDE SEQUENCE [LARGE SCALE GENOMIC DNA]</scope>
    <source>
        <strain evidence="2">BBR_PRJEB10992</strain>
    </source>
</reference>
<keyword evidence="3" id="KW-1185">Reference proteome</keyword>
<keyword evidence="1" id="KW-1133">Transmembrane helix</keyword>
<dbReference type="RefSeq" id="WP_083622388.1">
    <property type="nucleotide sequence ID" value="NZ_LR734871.1"/>
</dbReference>
<keyword evidence="1" id="KW-0472">Membrane</keyword>
<organism evidence="2 3">
    <name type="scientific">Planktothrix serta PCC 8927</name>
    <dbReference type="NCBI Taxonomy" id="671068"/>
    <lineage>
        <taxon>Bacteria</taxon>
        <taxon>Bacillati</taxon>
        <taxon>Cyanobacteriota</taxon>
        <taxon>Cyanophyceae</taxon>
        <taxon>Oscillatoriophycideae</taxon>
        <taxon>Oscillatoriales</taxon>
        <taxon>Microcoleaceae</taxon>
        <taxon>Planktothrix</taxon>
    </lineage>
</organism>
<gene>
    <name evidence="2" type="ORF">PL8927_630018</name>
</gene>
<feature type="transmembrane region" description="Helical" evidence="1">
    <location>
        <begin position="12"/>
        <end position="33"/>
    </location>
</feature>
<evidence type="ECO:0000313" key="2">
    <source>
        <dbReference type="EMBL" id="VXD19366.1"/>
    </source>
</evidence>
<protein>
    <submittedName>
        <fullName evidence="2">Ser/Thr protein kinase</fullName>
    </submittedName>
</protein>
<dbReference type="Proteomes" id="UP000184550">
    <property type="component" value="Unassembled WGS sequence"/>
</dbReference>
<dbReference type="EMBL" id="CZCU02000139">
    <property type="protein sequence ID" value="VXD19366.1"/>
    <property type="molecule type" value="Genomic_DNA"/>
</dbReference>
<keyword evidence="2" id="KW-0808">Transferase</keyword>
<evidence type="ECO:0000256" key="1">
    <source>
        <dbReference type="SAM" id="Phobius"/>
    </source>
</evidence>
<proteinExistence type="predicted"/>
<sequence length="406" mass="45113">MGSYKTKTHQTVVLILSAILSLSLFGIMVYLFVNPKNGLIPLVFSGNKNPMNRLEANSLTIGILGKPEDYTPLVEYLKQQFGDQVTITIDGNLQTSYQEAKNKLADQKWDIVFTLSPMISVAAKDNRYDWVARMFPQSSPYYQSALFVRDNSPIQSISDFKNTTVIALGDFNSASSFYMPTYDLFGKSLQVTMGHRGEMIQELVKSGKADVGAAAYEAVKNDPSFRIIHISRNIPGSGVYLSPNLSDNDQKAITQALVNAPEKIQKTANYGIDKEPDFSYFIQISQKAEEVLKCADFTRNPVNFFCSQATTTSRSPLTTTFTEIVGTVNGLTKVENQMTRLTLQAKDQRIYYVFLTPGILNQIPNAGSGLNLQNKTLSITGVIPQKQPHKIDKLVITDSKQIKVLN</sequence>
<dbReference type="Gene3D" id="3.40.190.10">
    <property type="entry name" value="Periplasmic binding protein-like II"/>
    <property type="match status" value="2"/>
</dbReference>